<proteinExistence type="predicted"/>
<feature type="non-terminal residue" evidence="1">
    <location>
        <position position="37"/>
    </location>
</feature>
<sequence length="37" mass="4153">MKPQKITDLDLAFPADVKKLMPSIETIPNEFRSYGGT</sequence>
<name>X1B4L8_9ZZZZ</name>
<gene>
    <name evidence="1" type="ORF">S01H4_23197</name>
</gene>
<protein>
    <submittedName>
        <fullName evidence="1">Uncharacterized protein</fullName>
    </submittedName>
</protein>
<dbReference type="EMBL" id="BART01010730">
    <property type="protein sequence ID" value="GAG89990.1"/>
    <property type="molecule type" value="Genomic_DNA"/>
</dbReference>
<reference evidence="1" key="1">
    <citation type="journal article" date="2014" name="Front. Microbiol.">
        <title>High frequency of phylogenetically diverse reductive dehalogenase-homologous genes in deep subseafloor sedimentary metagenomes.</title>
        <authorList>
            <person name="Kawai M."/>
            <person name="Futagami T."/>
            <person name="Toyoda A."/>
            <person name="Takaki Y."/>
            <person name="Nishi S."/>
            <person name="Hori S."/>
            <person name="Arai W."/>
            <person name="Tsubouchi T."/>
            <person name="Morono Y."/>
            <person name="Uchiyama I."/>
            <person name="Ito T."/>
            <person name="Fujiyama A."/>
            <person name="Inagaki F."/>
            <person name="Takami H."/>
        </authorList>
    </citation>
    <scope>NUCLEOTIDE SEQUENCE</scope>
    <source>
        <strain evidence="1">Expedition CK06-06</strain>
    </source>
</reference>
<organism evidence="1">
    <name type="scientific">marine sediment metagenome</name>
    <dbReference type="NCBI Taxonomy" id="412755"/>
    <lineage>
        <taxon>unclassified sequences</taxon>
        <taxon>metagenomes</taxon>
        <taxon>ecological metagenomes</taxon>
    </lineage>
</organism>
<accession>X1B4L8</accession>
<comment type="caution">
    <text evidence="1">The sequence shown here is derived from an EMBL/GenBank/DDBJ whole genome shotgun (WGS) entry which is preliminary data.</text>
</comment>
<evidence type="ECO:0000313" key="1">
    <source>
        <dbReference type="EMBL" id="GAG89990.1"/>
    </source>
</evidence>
<dbReference type="AlphaFoldDB" id="X1B4L8"/>